<dbReference type="Pfam" id="PF08795">
    <property type="entry name" value="DUF1796"/>
    <property type="match status" value="1"/>
</dbReference>
<dbReference type="InterPro" id="IPR014903">
    <property type="entry name" value="DUF1796"/>
</dbReference>
<name>A0A6C0HL20_9ZZZZ</name>
<protein>
    <recommendedName>
        <fullName evidence="2">Papain-like cysteine peptidase</fullName>
    </recommendedName>
</protein>
<evidence type="ECO:0000313" key="1">
    <source>
        <dbReference type="EMBL" id="QHT81322.1"/>
    </source>
</evidence>
<organism evidence="1">
    <name type="scientific">viral metagenome</name>
    <dbReference type="NCBI Taxonomy" id="1070528"/>
    <lineage>
        <taxon>unclassified sequences</taxon>
        <taxon>metagenomes</taxon>
        <taxon>organismal metagenomes</taxon>
    </lineage>
</organism>
<sequence>MSVYYISLGCDCSVAYNMKQLGLANESLPFDWIRCKIENIIHILKDDFADFVNLDLIDVKPQNVNNFKSEVNGEVNGEVNSDASVTTSHYKLVHKKYKYIMPHEFVGDFIDYDIWHDKYLRRIERFRTILKNSNIQKIFVHLDTIPDNSVKISMPSTSINFELEKVIRIYSSGDVKFIKIIDLEVKENFTWQRDYLDWSKLL</sequence>
<accession>A0A6C0HL20</accession>
<reference evidence="1" key="1">
    <citation type="journal article" date="2020" name="Nature">
        <title>Giant virus diversity and host interactions through global metagenomics.</title>
        <authorList>
            <person name="Schulz F."/>
            <person name="Roux S."/>
            <person name="Paez-Espino D."/>
            <person name="Jungbluth S."/>
            <person name="Walsh D.A."/>
            <person name="Denef V.J."/>
            <person name="McMahon K.D."/>
            <person name="Konstantinidis K.T."/>
            <person name="Eloe-Fadrosh E.A."/>
            <person name="Kyrpides N.C."/>
            <person name="Woyke T."/>
        </authorList>
    </citation>
    <scope>NUCLEOTIDE SEQUENCE</scope>
    <source>
        <strain evidence="1">GVMAG-M-3300023184-13</strain>
    </source>
</reference>
<dbReference type="EMBL" id="MN739981">
    <property type="protein sequence ID" value="QHT81322.1"/>
    <property type="molecule type" value="Genomic_DNA"/>
</dbReference>
<evidence type="ECO:0008006" key="2">
    <source>
        <dbReference type="Google" id="ProtNLM"/>
    </source>
</evidence>
<dbReference type="AlphaFoldDB" id="A0A6C0HL20"/>
<proteinExistence type="predicted"/>